<dbReference type="SUPFAM" id="SSF49785">
    <property type="entry name" value="Galactose-binding domain-like"/>
    <property type="match status" value="1"/>
</dbReference>
<evidence type="ECO:0000313" key="5">
    <source>
        <dbReference type="Proteomes" id="UP000601099"/>
    </source>
</evidence>
<proteinExistence type="inferred from homology"/>
<protein>
    <submittedName>
        <fullName evidence="4">S8 family serine peptidase</fullName>
    </submittedName>
</protein>
<dbReference type="Pfam" id="PF00082">
    <property type="entry name" value="Peptidase_S8"/>
    <property type="match status" value="1"/>
</dbReference>
<dbReference type="InterPro" id="IPR000209">
    <property type="entry name" value="Peptidase_S8/S53_dom"/>
</dbReference>
<gene>
    <name evidence="4" type="ORF">I5L79_04485</name>
</gene>
<dbReference type="NCBIfam" id="TIGR04183">
    <property type="entry name" value="Por_Secre_tail"/>
    <property type="match status" value="1"/>
</dbReference>
<keyword evidence="5" id="KW-1185">Reference proteome</keyword>
<dbReference type="InterPro" id="IPR051048">
    <property type="entry name" value="Peptidase_S8/S53_subtilisin"/>
</dbReference>
<reference evidence="4 5" key="1">
    <citation type="submission" date="2020-11" db="EMBL/GenBank/DDBJ databases">
        <title>Hymenobacter sp.</title>
        <authorList>
            <person name="Kim M.K."/>
        </authorList>
    </citation>
    <scope>NUCLEOTIDE SEQUENCE [LARGE SCALE GENOMIC DNA]</scope>
    <source>
        <strain evidence="4 5">BT594</strain>
    </source>
</reference>
<sequence length="874" mass="94566">MMRVFSFTYGSLGWLLGLLLPLAGLAQQARTTPSRLALPLQHAPAGSYQQVRVLVSFPAEFAGWLRRELPNVRSAADKNQPNFLLLDRLEAFQLSRLAACPWVRFVDVAKRPVHEETSIPSSDMTLNTLAAVWYQFPTLTGEGLTASIKEQAFDSTDIDLRGRVVPFSLAGRNETSHATEMATFIAGAGNTGPLGRGAASHARVVSADFNNLSADATDELASAGVSVQNHSYGVAIENYYGLDAVAYDEQTRQLPALLHVFSSGNSGDQASPDGPYAGLPGVANLTGQFKHSKNTLSVGATNAIKELTPRSSRGPAYDGRLKPELVAYGAGGSSDAAALVSGAALLVQHAYRNQHAGALPSSALMKAILLNATDDVGAAGPDFKTGFGQLDALGAVQTVADSRFFTGSVANQEQKTFSISVPAGTQLFKLTLAWNDPTAEPNADKALVNDLDMELVEVATGRRFRPWVLSTAPHLDSLALPARRRADHLNNVEQITLASPPAGQYQVEVRGYAVLQGAQEFHLAYETAQGLQWTWPMAGSAIEARQPHYVRWQWAGAAATAALQYRFAGTVEWQTIATDVPVEAGYYAWFPPDTAARVQLRLQGSSLRAESEEFTISPDPKLRVAYYCQPQALLTWQQEPGTTQYQVYTLRGRYLEPGPTVTDTTLLLTDAETNSRYYAVAPLVQGQPGYRSLTVNYQQGAACYIVSFLPSGLVNSTVSFDVELASTYQLVSATLERQDASGFVAVQTQSPISSTTLQFADMDPPQGSSLYRVRLTTASGASFYSQAERVFYLPENELAVFPNPLRAGEFVRVAVTGGPALRLRLFDSVGRLCRETTADGVLNELSTQGLKPGSYLLRAETEDGRRWSRHVLVY</sequence>
<comment type="caution">
    <text evidence="2">Lacks conserved residue(s) required for the propagation of feature annotation.</text>
</comment>
<dbReference type="PANTHER" id="PTHR43399:SF4">
    <property type="entry name" value="CELL WALL-ASSOCIATED PROTEASE"/>
    <property type="match status" value="1"/>
</dbReference>
<dbReference type="Proteomes" id="UP000601099">
    <property type="component" value="Unassembled WGS sequence"/>
</dbReference>
<dbReference type="InterPro" id="IPR026444">
    <property type="entry name" value="Secre_tail"/>
</dbReference>
<dbReference type="PROSITE" id="PS51892">
    <property type="entry name" value="SUBTILASE"/>
    <property type="match status" value="1"/>
</dbReference>
<dbReference type="InterPro" id="IPR008979">
    <property type="entry name" value="Galactose-bd-like_sf"/>
</dbReference>
<comment type="similarity">
    <text evidence="1 2">Belongs to the peptidase S8 family.</text>
</comment>
<dbReference type="RefSeq" id="WP_196953834.1">
    <property type="nucleotide sequence ID" value="NZ_JADWYK010000002.1"/>
</dbReference>
<evidence type="ECO:0000256" key="1">
    <source>
        <dbReference type="ARBA" id="ARBA00011073"/>
    </source>
</evidence>
<name>A0ABS0KY47_9BACT</name>
<dbReference type="Gene3D" id="3.40.50.200">
    <property type="entry name" value="Peptidase S8/S53 domain"/>
    <property type="match status" value="1"/>
</dbReference>
<dbReference type="CDD" id="cd04842">
    <property type="entry name" value="Peptidases_S8_Kp43_protease"/>
    <property type="match status" value="1"/>
</dbReference>
<dbReference type="PANTHER" id="PTHR43399">
    <property type="entry name" value="SUBTILISIN-RELATED"/>
    <property type="match status" value="1"/>
</dbReference>
<dbReference type="SUPFAM" id="SSF52743">
    <property type="entry name" value="Subtilisin-like"/>
    <property type="match status" value="1"/>
</dbReference>
<feature type="domain" description="Peptidase S8/S53" evidence="3">
    <location>
        <begin position="173"/>
        <end position="388"/>
    </location>
</feature>
<dbReference type="InterPro" id="IPR036852">
    <property type="entry name" value="Peptidase_S8/S53_dom_sf"/>
</dbReference>
<dbReference type="InterPro" id="IPR034058">
    <property type="entry name" value="TagA/B/C/D_pept_dom"/>
</dbReference>
<evidence type="ECO:0000259" key="3">
    <source>
        <dbReference type="Pfam" id="PF00082"/>
    </source>
</evidence>
<organism evidence="4 5">
    <name type="scientific">Hymenobacter guriensis</name>
    <dbReference type="NCBI Taxonomy" id="2793065"/>
    <lineage>
        <taxon>Bacteria</taxon>
        <taxon>Pseudomonadati</taxon>
        <taxon>Bacteroidota</taxon>
        <taxon>Cytophagia</taxon>
        <taxon>Cytophagales</taxon>
        <taxon>Hymenobacteraceae</taxon>
        <taxon>Hymenobacter</taxon>
    </lineage>
</organism>
<dbReference type="EMBL" id="JADWYK010000002">
    <property type="protein sequence ID" value="MBG8552790.1"/>
    <property type="molecule type" value="Genomic_DNA"/>
</dbReference>
<accession>A0ABS0KY47</accession>
<comment type="caution">
    <text evidence="4">The sequence shown here is derived from an EMBL/GenBank/DDBJ whole genome shotgun (WGS) entry which is preliminary data.</text>
</comment>
<evidence type="ECO:0000256" key="2">
    <source>
        <dbReference type="PROSITE-ProRule" id="PRU01240"/>
    </source>
</evidence>
<dbReference type="Gene3D" id="2.60.120.380">
    <property type="match status" value="1"/>
</dbReference>
<evidence type="ECO:0000313" key="4">
    <source>
        <dbReference type="EMBL" id="MBG8552790.1"/>
    </source>
</evidence>